<keyword evidence="4" id="KW-0653">Protein transport</keyword>
<dbReference type="PANTHER" id="PTHR35869">
    <property type="entry name" value="OUTER-MEMBRANE LIPOPROTEIN CARRIER PROTEIN"/>
    <property type="match status" value="1"/>
</dbReference>
<dbReference type="AlphaFoldDB" id="A0A6N0HQG1"/>
<reference evidence="6 7" key="1">
    <citation type="submission" date="2020-05" db="EMBL/GenBank/DDBJ databases">
        <title>Horizontal transmission and recombination maintain forever young bacterial symbiont genomes.</title>
        <authorList>
            <person name="Russell S.L."/>
            <person name="Pepper-Tunick E."/>
            <person name="Svedberg J."/>
            <person name="Byrne A."/>
            <person name="Ruelas Castillo J."/>
            <person name="Vollmers C."/>
            <person name="Beinart R.A."/>
            <person name="Corbett-Detig R."/>
        </authorList>
    </citation>
    <scope>NUCLEOTIDE SEQUENCE [LARGE SCALE GENOMIC DNA]</scope>
    <source>
        <strain evidence="6">JDF_Ridge</strain>
    </source>
</reference>
<feature type="signal peptide" evidence="5">
    <location>
        <begin position="1"/>
        <end position="18"/>
    </location>
</feature>
<keyword evidence="3 5" id="KW-0732">Signal</keyword>
<accession>A0A6N0HQG1</accession>
<sequence length="193" mass="22164">MIKFLSTLILIFSSFSFTSSNHEFSNFFNSFERLSANFTQSTYSNTGVLLASSSGTLLFKRPRQLIWHTLVPNKQILLLNNTKLWLVDIELEQASLIQTTDLTQTPLYWLINRLSDINRTPQYTHTQDKIDWYSTQQANQLSFGFKNNTLQAISLNNELDQTILVTFDSVSINPSIKANAFELNLAPEFDVLR</sequence>
<comment type="subunit">
    <text evidence="1">Monomer.</text>
</comment>
<evidence type="ECO:0000313" key="6">
    <source>
        <dbReference type="EMBL" id="QKQ24632.1"/>
    </source>
</evidence>
<name>A0A6N0HQG1_9GAMM</name>
<dbReference type="GO" id="GO:0015031">
    <property type="term" value="P:protein transport"/>
    <property type="evidence" value="ECO:0007669"/>
    <property type="project" value="UniProtKB-KW"/>
</dbReference>
<proteinExistence type="predicted"/>
<keyword evidence="7" id="KW-1185">Reference proteome</keyword>
<dbReference type="InterPro" id="IPR004564">
    <property type="entry name" value="OM_lipoprot_carrier_LolA-like"/>
</dbReference>
<keyword evidence="2" id="KW-0813">Transport</keyword>
<keyword evidence="6" id="KW-0449">Lipoprotein</keyword>
<dbReference type="KEGG" id="reo:HUE58_05920"/>
<feature type="chain" id="PRO_5026777911" evidence="5">
    <location>
        <begin position="19"/>
        <end position="193"/>
    </location>
</feature>
<evidence type="ECO:0000256" key="4">
    <source>
        <dbReference type="ARBA" id="ARBA00022927"/>
    </source>
</evidence>
<dbReference type="InterPro" id="IPR029046">
    <property type="entry name" value="LolA/LolB/LppX"/>
</dbReference>
<dbReference type="PANTHER" id="PTHR35869:SF1">
    <property type="entry name" value="OUTER-MEMBRANE LIPOPROTEIN CARRIER PROTEIN"/>
    <property type="match status" value="1"/>
</dbReference>
<dbReference type="Pfam" id="PF03548">
    <property type="entry name" value="LolA"/>
    <property type="match status" value="1"/>
</dbReference>
<evidence type="ECO:0000313" key="7">
    <source>
        <dbReference type="Proteomes" id="UP000509429"/>
    </source>
</evidence>
<evidence type="ECO:0000256" key="2">
    <source>
        <dbReference type="ARBA" id="ARBA00022448"/>
    </source>
</evidence>
<gene>
    <name evidence="6" type="ORF">HUE58_05920</name>
</gene>
<evidence type="ECO:0000256" key="1">
    <source>
        <dbReference type="ARBA" id="ARBA00011245"/>
    </source>
</evidence>
<dbReference type="Gene3D" id="2.50.20.10">
    <property type="entry name" value="Lipoprotein localisation LolA/LolB/LppX"/>
    <property type="match status" value="1"/>
</dbReference>
<organism evidence="6 7">
    <name type="scientific">Candidatus Ruthia endofausta</name>
    <dbReference type="NCBI Taxonomy" id="2738852"/>
    <lineage>
        <taxon>Bacteria</taxon>
        <taxon>Pseudomonadati</taxon>
        <taxon>Pseudomonadota</taxon>
        <taxon>Gammaproteobacteria</taxon>
        <taxon>Candidatus Pseudothioglobaceae</taxon>
        <taxon>Candidatus Ruthturnera</taxon>
    </lineage>
</organism>
<dbReference type="RefSeq" id="WP_174606068.1">
    <property type="nucleotide sequence ID" value="NZ_CP054490.1"/>
</dbReference>
<evidence type="ECO:0000256" key="3">
    <source>
        <dbReference type="ARBA" id="ARBA00022729"/>
    </source>
</evidence>
<dbReference type="SUPFAM" id="SSF89392">
    <property type="entry name" value="Prokaryotic lipoproteins and lipoprotein localization factors"/>
    <property type="match status" value="1"/>
</dbReference>
<protein>
    <submittedName>
        <fullName evidence="6">Outer-membrane lipoprotein carrier protein LolA</fullName>
    </submittedName>
</protein>
<evidence type="ECO:0000256" key="5">
    <source>
        <dbReference type="SAM" id="SignalP"/>
    </source>
</evidence>
<dbReference type="Proteomes" id="UP000509429">
    <property type="component" value="Chromosome"/>
</dbReference>
<dbReference type="EMBL" id="CP054490">
    <property type="protein sequence ID" value="QKQ24632.1"/>
    <property type="molecule type" value="Genomic_DNA"/>
</dbReference>
<dbReference type="CDD" id="cd16325">
    <property type="entry name" value="LolA"/>
    <property type="match status" value="1"/>
</dbReference>